<feature type="domain" description="OmpA-like" evidence="6">
    <location>
        <begin position="64"/>
        <end position="181"/>
    </location>
</feature>
<evidence type="ECO:0000256" key="2">
    <source>
        <dbReference type="ARBA" id="ARBA00023136"/>
    </source>
</evidence>
<dbReference type="InterPro" id="IPR006665">
    <property type="entry name" value="OmpA-like"/>
</dbReference>
<dbReference type="CDD" id="cd07185">
    <property type="entry name" value="OmpA_C-like"/>
    <property type="match status" value="1"/>
</dbReference>
<proteinExistence type="predicted"/>
<evidence type="ECO:0000256" key="1">
    <source>
        <dbReference type="ARBA" id="ARBA00004442"/>
    </source>
</evidence>
<dbReference type="PANTHER" id="PTHR30329">
    <property type="entry name" value="STATOR ELEMENT OF FLAGELLAR MOTOR COMPLEX"/>
    <property type="match status" value="1"/>
</dbReference>
<dbReference type="AlphaFoldDB" id="A0A2P7QQR2"/>
<protein>
    <submittedName>
        <fullName evidence="7">OmpA family protein</fullName>
    </submittedName>
</protein>
<evidence type="ECO:0000313" key="8">
    <source>
        <dbReference type="Proteomes" id="UP000242181"/>
    </source>
</evidence>
<sequence length="195" mass="21186">MKPWMICALLLALSGCSLTAEPELETLPAHDLSDPDWDGVINAREACNDTPLGAEVDNVGCHGDTSRELKQDLMVLFAHDSAVISPEYQEIIGRMAAFMQEAPEQRLLLEGHASQVGSAEYNIALSKRRAEAVRAAMIGAGVDGSRLDIIGYGESQPLLMGEDEQSAAANRRVVGALTSSREGVRMRWNVFSMER</sequence>
<evidence type="ECO:0000256" key="3">
    <source>
        <dbReference type="ARBA" id="ARBA00023237"/>
    </source>
</evidence>
<reference evidence="7 8" key="1">
    <citation type="submission" date="2018-03" db="EMBL/GenBank/DDBJ databases">
        <title>The draft genome of Zobellella taiwanensis JCM 13381.</title>
        <authorList>
            <person name="Liu L."/>
            <person name="Li L."/>
            <person name="Wang T."/>
            <person name="Zhang X."/>
            <person name="Liang L."/>
        </authorList>
    </citation>
    <scope>NUCLEOTIDE SEQUENCE [LARGE SCALE GENOMIC DNA]</scope>
    <source>
        <strain evidence="7 8">JCM 13381</strain>
    </source>
</reference>
<dbReference type="Pfam" id="PF00691">
    <property type="entry name" value="OmpA"/>
    <property type="match status" value="1"/>
</dbReference>
<keyword evidence="8" id="KW-1185">Reference proteome</keyword>
<dbReference type="EMBL" id="PXYH01000015">
    <property type="protein sequence ID" value="PSJ40280.1"/>
    <property type="molecule type" value="Genomic_DNA"/>
</dbReference>
<dbReference type="PROSITE" id="PS51257">
    <property type="entry name" value="PROKAR_LIPOPROTEIN"/>
    <property type="match status" value="1"/>
</dbReference>
<name>A0A2P7QQR2_9GAMM</name>
<dbReference type="OrthoDB" id="9805832at2"/>
<dbReference type="InterPro" id="IPR036737">
    <property type="entry name" value="OmpA-like_sf"/>
</dbReference>
<evidence type="ECO:0000256" key="4">
    <source>
        <dbReference type="PROSITE-ProRule" id="PRU00473"/>
    </source>
</evidence>
<dbReference type="InterPro" id="IPR050330">
    <property type="entry name" value="Bact_OuterMem_StrucFunc"/>
</dbReference>
<feature type="signal peptide" evidence="5">
    <location>
        <begin position="1"/>
        <end position="19"/>
    </location>
</feature>
<dbReference type="PANTHER" id="PTHR30329:SF21">
    <property type="entry name" value="LIPOPROTEIN YIAD-RELATED"/>
    <property type="match status" value="1"/>
</dbReference>
<accession>A0A2P7QQR2</accession>
<dbReference type="Gene3D" id="3.30.1330.60">
    <property type="entry name" value="OmpA-like domain"/>
    <property type="match status" value="1"/>
</dbReference>
<evidence type="ECO:0000259" key="6">
    <source>
        <dbReference type="PROSITE" id="PS51123"/>
    </source>
</evidence>
<dbReference type="RefSeq" id="WP_106453885.1">
    <property type="nucleotide sequence ID" value="NZ_PXYH01000015.1"/>
</dbReference>
<dbReference type="PRINTS" id="PR01021">
    <property type="entry name" value="OMPADOMAIN"/>
</dbReference>
<keyword evidence="5" id="KW-0732">Signal</keyword>
<evidence type="ECO:0000313" key="7">
    <source>
        <dbReference type="EMBL" id="PSJ40280.1"/>
    </source>
</evidence>
<evidence type="ECO:0000256" key="5">
    <source>
        <dbReference type="SAM" id="SignalP"/>
    </source>
</evidence>
<comment type="caution">
    <text evidence="7">The sequence shown here is derived from an EMBL/GenBank/DDBJ whole genome shotgun (WGS) entry which is preliminary data.</text>
</comment>
<comment type="subcellular location">
    <subcellularLocation>
        <location evidence="1">Cell outer membrane</location>
    </subcellularLocation>
</comment>
<dbReference type="PROSITE" id="PS51123">
    <property type="entry name" value="OMPA_2"/>
    <property type="match status" value="1"/>
</dbReference>
<gene>
    <name evidence="7" type="ORF">C7I36_11700</name>
</gene>
<dbReference type="Proteomes" id="UP000242181">
    <property type="component" value="Unassembled WGS sequence"/>
</dbReference>
<keyword evidence="3" id="KW-0998">Cell outer membrane</keyword>
<keyword evidence="2 4" id="KW-0472">Membrane</keyword>
<dbReference type="SUPFAM" id="SSF103088">
    <property type="entry name" value="OmpA-like"/>
    <property type="match status" value="1"/>
</dbReference>
<dbReference type="GO" id="GO:0009279">
    <property type="term" value="C:cell outer membrane"/>
    <property type="evidence" value="ECO:0007669"/>
    <property type="project" value="UniProtKB-SubCell"/>
</dbReference>
<organism evidence="7 8">
    <name type="scientific">Zobellella taiwanensis</name>
    <dbReference type="NCBI Taxonomy" id="347535"/>
    <lineage>
        <taxon>Bacteria</taxon>
        <taxon>Pseudomonadati</taxon>
        <taxon>Pseudomonadota</taxon>
        <taxon>Gammaproteobacteria</taxon>
        <taxon>Aeromonadales</taxon>
        <taxon>Aeromonadaceae</taxon>
        <taxon>Zobellella</taxon>
    </lineage>
</organism>
<feature type="chain" id="PRO_5015156398" evidence="5">
    <location>
        <begin position="20"/>
        <end position="195"/>
    </location>
</feature>
<dbReference type="InterPro" id="IPR006664">
    <property type="entry name" value="OMP_bac"/>
</dbReference>